<keyword evidence="5" id="KW-1185">Reference proteome</keyword>
<organism evidence="4 5">
    <name type="scientific">Formimonas warabiya</name>
    <dbReference type="NCBI Taxonomy" id="1761012"/>
    <lineage>
        <taxon>Bacteria</taxon>
        <taxon>Bacillati</taxon>
        <taxon>Bacillota</taxon>
        <taxon>Clostridia</taxon>
        <taxon>Eubacteriales</taxon>
        <taxon>Peptococcaceae</taxon>
        <taxon>Candidatus Formimonas</taxon>
    </lineage>
</organism>
<gene>
    <name evidence="4" type="ORF">DCMF_25365</name>
</gene>
<keyword evidence="2" id="KW-0489">Methyltransferase</keyword>
<dbReference type="GO" id="GO:0008168">
    <property type="term" value="F:methyltransferase activity"/>
    <property type="evidence" value="ECO:0007669"/>
    <property type="project" value="UniProtKB-KW"/>
</dbReference>
<comment type="similarity">
    <text evidence="1">Belongs to the trimethylamine methyltransferase family.</text>
</comment>
<dbReference type="GO" id="GO:0015948">
    <property type="term" value="P:methanogenesis"/>
    <property type="evidence" value="ECO:0007669"/>
    <property type="project" value="InterPro"/>
</dbReference>
<evidence type="ECO:0000256" key="3">
    <source>
        <dbReference type="ARBA" id="ARBA00022679"/>
    </source>
</evidence>
<sequence length="319" mass="34166">MYQEEVLGYSILREQDLAAIHQGTLDVLAETGLKVFSEKAREIYSGAGCIVDDQNMIVKISPHIVNDAIDSAPGRILLAARDPKHDIILEGKKVVFKNFATGVKVLDPDTLDYRPSTKADLGNIARFCDSLEEVDFFTLAVSAQDVHPKVRDLHEGEVVLNNTAKHFSHDTQSIKSTKRFLEMAATIAGGMDQLRERPIVSLGTCPVSPLVLNAECTDLIIEAAQAGIPMNVLSMGLAGGTTPVTMAGTLVVTNAEVLGGIILAQLVNKGTPMMYGTSNTIMDLIYTTSPVGAPEHAMFSAAVGQLGHYYNIPTDVGGT</sequence>
<dbReference type="InterPro" id="IPR038601">
    <property type="entry name" value="MttB-like_sf"/>
</dbReference>
<dbReference type="AlphaFoldDB" id="A0A3G1KYU1"/>
<dbReference type="Proteomes" id="UP000323521">
    <property type="component" value="Chromosome"/>
</dbReference>
<protein>
    <recommendedName>
        <fullName evidence="6">Trimethylamine methyltransferase</fullName>
    </recommendedName>
</protein>
<dbReference type="Pfam" id="PF06253">
    <property type="entry name" value="MTTB"/>
    <property type="match status" value="1"/>
</dbReference>
<evidence type="ECO:0000313" key="5">
    <source>
        <dbReference type="Proteomes" id="UP000323521"/>
    </source>
</evidence>
<dbReference type="KEGG" id="fwa:DCMF_25365"/>
<reference evidence="4 5" key="1">
    <citation type="submission" date="2016-10" db="EMBL/GenBank/DDBJ databases">
        <title>Complete Genome Sequence of Peptococcaceae strain DCMF.</title>
        <authorList>
            <person name="Edwards R.J."/>
            <person name="Holland S.I."/>
            <person name="Deshpande N.P."/>
            <person name="Wong Y.K."/>
            <person name="Ertan H."/>
            <person name="Manefield M."/>
            <person name="Russell T.L."/>
            <person name="Lee M.J."/>
        </authorList>
    </citation>
    <scope>NUCLEOTIDE SEQUENCE [LARGE SCALE GENOMIC DNA]</scope>
    <source>
        <strain evidence="4 5">DCMF</strain>
    </source>
</reference>
<evidence type="ECO:0008006" key="6">
    <source>
        <dbReference type="Google" id="ProtNLM"/>
    </source>
</evidence>
<accession>A0A3G1KYU1</accession>
<dbReference type="GO" id="GO:0032259">
    <property type="term" value="P:methylation"/>
    <property type="evidence" value="ECO:0007669"/>
    <property type="project" value="UniProtKB-KW"/>
</dbReference>
<name>A0A3G1KYU1_FORW1</name>
<keyword evidence="3" id="KW-0808">Transferase</keyword>
<evidence type="ECO:0000256" key="1">
    <source>
        <dbReference type="ARBA" id="ARBA00007137"/>
    </source>
</evidence>
<dbReference type="OrthoDB" id="5418352at2"/>
<dbReference type="EMBL" id="CP017634">
    <property type="protein sequence ID" value="ATW27642.1"/>
    <property type="molecule type" value="Genomic_DNA"/>
</dbReference>
<dbReference type="InterPro" id="IPR010426">
    <property type="entry name" value="MTTB_MeTrfase"/>
</dbReference>
<evidence type="ECO:0000313" key="4">
    <source>
        <dbReference type="EMBL" id="ATW27642.1"/>
    </source>
</evidence>
<evidence type="ECO:0000256" key="2">
    <source>
        <dbReference type="ARBA" id="ARBA00022603"/>
    </source>
</evidence>
<dbReference type="Gene3D" id="3.20.20.480">
    <property type="entry name" value="Trimethylamine methyltransferase-like"/>
    <property type="match status" value="1"/>
</dbReference>
<proteinExistence type="inferred from homology"/>